<feature type="region of interest" description="Disordered" evidence="2">
    <location>
        <begin position="391"/>
        <end position="420"/>
    </location>
</feature>
<feature type="region of interest" description="Disordered" evidence="2">
    <location>
        <begin position="84"/>
        <end position="138"/>
    </location>
</feature>
<feature type="domain" description="CCHC-type" evidence="4">
    <location>
        <begin position="285"/>
        <end position="299"/>
    </location>
</feature>
<evidence type="ECO:0000256" key="2">
    <source>
        <dbReference type="SAM" id="MobiDB-lite"/>
    </source>
</evidence>
<feature type="compositionally biased region" description="Low complexity" evidence="2">
    <location>
        <begin position="469"/>
        <end position="478"/>
    </location>
</feature>
<dbReference type="SMART" id="SM00343">
    <property type="entry name" value="ZnF_C2HC"/>
    <property type="match status" value="3"/>
</dbReference>
<feature type="region of interest" description="Disordered" evidence="2">
    <location>
        <begin position="351"/>
        <end position="370"/>
    </location>
</feature>
<evidence type="ECO:0000313" key="6">
    <source>
        <dbReference type="Proteomes" id="UP001189429"/>
    </source>
</evidence>
<protein>
    <recommendedName>
        <fullName evidence="7">C3H1-type domain-containing protein</fullName>
    </recommendedName>
</protein>
<keyword evidence="1" id="KW-0479">Metal-binding</keyword>
<dbReference type="PROSITE" id="PS50103">
    <property type="entry name" value="ZF_C3H1"/>
    <property type="match status" value="1"/>
</dbReference>
<evidence type="ECO:0000259" key="4">
    <source>
        <dbReference type="PROSITE" id="PS50158"/>
    </source>
</evidence>
<dbReference type="PANTHER" id="PTHR46978:SF1">
    <property type="entry name" value="ZINC KNUCKLE (CCHC-TYPE) FAMILY PROTEIN"/>
    <property type="match status" value="1"/>
</dbReference>
<proteinExistence type="predicted"/>
<feature type="region of interest" description="Disordered" evidence="2">
    <location>
        <begin position="436"/>
        <end position="478"/>
    </location>
</feature>
<evidence type="ECO:0000259" key="3">
    <source>
        <dbReference type="PROSITE" id="PS50103"/>
    </source>
</evidence>
<accession>A0ABN9WLF6</accession>
<organism evidence="5 6">
    <name type="scientific">Prorocentrum cordatum</name>
    <dbReference type="NCBI Taxonomy" id="2364126"/>
    <lineage>
        <taxon>Eukaryota</taxon>
        <taxon>Sar</taxon>
        <taxon>Alveolata</taxon>
        <taxon>Dinophyceae</taxon>
        <taxon>Prorocentrales</taxon>
        <taxon>Prorocentraceae</taxon>
        <taxon>Prorocentrum</taxon>
    </lineage>
</organism>
<feature type="non-terminal residue" evidence="5">
    <location>
        <position position="1"/>
    </location>
</feature>
<feature type="domain" description="C3H1-type" evidence="3">
    <location>
        <begin position="137"/>
        <end position="165"/>
    </location>
</feature>
<dbReference type="InterPro" id="IPR000571">
    <property type="entry name" value="Znf_CCCH"/>
</dbReference>
<dbReference type="EMBL" id="CAUYUJ010018937">
    <property type="protein sequence ID" value="CAK0887411.1"/>
    <property type="molecule type" value="Genomic_DNA"/>
</dbReference>
<feature type="compositionally biased region" description="Basic residues" evidence="2">
    <location>
        <begin position="36"/>
        <end position="55"/>
    </location>
</feature>
<dbReference type="PANTHER" id="PTHR46978">
    <property type="entry name" value="ZINC KNUCKLE (CCHC-TYPE) FAMILY PROTEIN"/>
    <property type="match status" value="1"/>
</dbReference>
<feature type="region of interest" description="Disordered" evidence="2">
    <location>
        <begin position="1"/>
        <end position="68"/>
    </location>
</feature>
<comment type="caution">
    <text evidence="5">The sequence shown here is derived from an EMBL/GenBank/DDBJ whole genome shotgun (WGS) entry which is preliminary data.</text>
</comment>
<dbReference type="InterPro" id="IPR001878">
    <property type="entry name" value="Znf_CCHC"/>
</dbReference>
<feature type="compositionally biased region" description="Basic and acidic residues" evidence="2">
    <location>
        <begin position="401"/>
        <end position="411"/>
    </location>
</feature>
<feature type="zinc finger region" description="C3H1-type" evidence="1">
    <location>
        <begin position="137"/>
        <end position="165"/>
    </location>
</feature>
<evidence type="ECO:0000256" key="1">
    <source>
        <dbReference type="PROSITE-ProRule" id="PRU00723"/>
    </source>
</evidence>
<keyword evidence="1" id="KW-0863">Zinc-finger</keyword>
<gene>
    <name evidence="5" type="ORF">PCOR1329_LOCUS68476</name>
</gene>
<name>A0ABN9WLF6_9DINO</name>
<reference evidence="5" key="1">
    <citation type="submission" date="2023-10" db="EMBL/GenBank/DDBJ databases">
        <authorList>
            <person name="Chen Y."/>
            <person name="Shah S."/>
            <person name="Dougan E. K."/>
            <person name="Thang M."/>
            <person name="Chan C."/>
        </authorList>
    </citation>
    <scope>NUCLEOTIDE SEQUENCE [LARGE SCALE GENOMIC DNA]</scope>
</reference>
<dbReference type="Gene3D" id="4.10.60.10">
    <property type="entry name" value="Zinc finger, CCHC-type"/>
    <property type="match status" value="1"/>
</dbReference>
<keyword evidence="1" id="KW-0862">Zinc</keyword>
<evidence type="ECO:0008006" key="7">
    <source>
        <dbReference type="Google" id="ProtNLM"/>
    </source>
</evidence>
<dbReference type="Proteomes" id="UP001189429">
    <property type="component" value="Unassembled WGS sequence"/>
</dbReference>
<evidence type="ECO:0000313" key="5">
    <source>
        <dbReference type="EMBL" id="CAK0887411.1"/>
    </source>
</evidence>
<sequence length="478" mass="50073">RPRGSQPKGAGVRPGDRHAHAVAGPRAARMGGCGRLSRHRRRRRHWEAAQKRRPRQGPLARRGGDAEADENAAFFVDVVGESLQLPPSSAERGPLGRKKRNQGTRCAGEAQSAPEETDGARVDAEPAPSAGSRGHPGSCKAACRFHASRGGCRDGVRCRFCHLCVAPPRAAADASGTEGAAAGAAAAYDQDAGQLPHLAQYLSTQFTKARTGALLAAESSRFFSGDRGSKTATHTDDGNLTKLGAKQVCLICLQAHKSWACPQRRCFICFALGHDVKHCPKFKTKCEICGRKGHEAADCLWQVQVDAARWENWRGVRCMRCQALGHVMCGRSLDAQGAGAVEEAPRLGAADPLPAAEESPSGGAAGCGASGRGATGRGSATVCIDAGPCAGRSKGQRKRRAQAERAPDSRRAGGASDGEARKAGLRAELLAQLARQSGRNGAAGVAASDRDGFPLRRSLQAKAAERKAQALAAASVMR</sequence>
<dbReference type="PROSITE" id="PS50158">
    <property type="entry name" value="ZF_CCHC"/>
    <property type="match status" value="1"/>
</dbReference>
<keyword evidence="6" id="KW-1185">Reference proteome</keyword>